<dbReference type="EMBL" id="JAKCXM010000595">
    <property type="protein sequence ID" value="KAJ0392649.1"/>
    <property type="molecule type" value="Genomic_DNA"/>
</dbReference>
<feature type="domain" description="Apple" evidence="3">
    <location>
        <begin position="46"/>
        <end position="129"/>
    </location>
</feature>
<comment type="caution">
    <text evidence="4">The sequence shown here is derived from an EMBL/GenBank/DDBJ whole genome shotgun (WGS) entry which is preliminary data.</text>
</comment>
<sequence length="129" mass="13992">MFSYPMTPLPPCEKDKGDTCGDSVSGASCCPPDSYCQPLSSTKFKCTERPPKCAKQFPTTELKGADLDVKVVADASECCALCEKMSKCKAYTYVHDDPEGPLCKLKADKAAERVFHPTAVTGYLNSMYA</sequence>
<gene>
    <name evidence="4" type="ORF">P43SY_001047</name>
</gene>
<accession>A0AAD5Q684</accession>
<keyword evidence="2" id="KW-1015">Disulfide bond</keyword>
<dbReference type="PROSITE" id="PS50948">
    <property type="entry name" value="PAN"/>
    <property type="match status" value="1"/>
</dbReference>
<dbReference type="SUPFAM" id="SSF57414">
    <property type="entry name" value="Hairpin loop containing domain-like"/>
    <property type="match status" value="1"/>
</dbReference>
<dbReference type="Pfam" id="PF14295">
    <property type="entry name" value="PAN_4"/>
    <property type="match status" value="1"/>
</dbReference>
<dbReference type="AlphaFoldDB" id="A0AAD5Q684"/>
<organism evidence="4 5">
    <name type="scientific">Pythium insidiosum</name>
    <name type="common">Pythiosis disease agent</name>
    <dbReference type="NCBI Taxonomy" id="114742"/>
    <lineage>
        <taxon>Eukaryota</taxon>
        <taxon>Sar</taxon>
        <taxon>Stramenopiles</taxon>
        <taxon>Oomycota</taxon>
        <taxon>Peronosporomycetes</taxon>
        <taxon>Pythiales</taxon>
        <taxon>Pythiaceae</taxon>
        <taxon>Pythium</taxon>
    </lineage>
</organism>
<dbReference type="Gene3D" id="3.50.4.10">
    <property type="entry name" value="Hepatocyte Growth Factor"/>
    <property type="match status" value="1"/>
</dbReference>
<dbReference type="CDD" id="cd01100">
    <property type="entry name" value="APPLE_Factor_XI_like"/>
    <property type="match status" value="1"/>
</dbReference>
<evidence type="ECO:0000313" key="5">
    <source>
        <dbReference type="Proteomes" id="UP001209570"/>
    </source>
</evidence>
<evidence type="ECO:0000256" key="1">
    <source>
        <dbReference type="ARBA" id="ARBA00022737"/>
    </source>
</evidence>
<evidence type="ECO:0000256" key="2">
    <source>
        <dbReference type="ARBA" id="ARBA00023157"/>
    </source>
</evidence>
<reference evidence="4" key="1">
    <citation type="submission" date="2021-12" db="EMBL/GenBank/DDBJ databases">
        <title>Prjna785345.</title>
        <authorList>
            <person name="Rujirawat T."/>
            <person name="Krajaejun T."/>
        </authorList>
    </citation>
    <scope>NUCLEOTIDE SEQUENCE</scope>
    <source>
        <strain evidence="4">Pi057C3</strain>
    </source>
</reference>
<dbReference type="GO" id="GO:0006508">
    <property type="term" value="P:proteolysis"/>
    <property type="evidence" value="ECO:0007669"/>
    <property type="project" value="InterPro"/>
</dbReference>
<keyword evidence="5" id="KW-1185">Reference proteome</keyword>
<name>A0AAD5Q684_PYTIN</name>
<dbReference type="SMART" id="SM00223">
    <property type="entry name" value="APPLE"/>
    <property type="match status" value="1"/>
</dbReference>
<dbReference type="Proteomes" id="UP001209570">
    <property type="component" value="Unassembled WGS sequence"/>
</dbReference>
<evidence type="ECO:0000313" key="4">
    <source>
        <dbReference type="EMBL" id="KAJ0392649.1"/>
    </source>
</evidence>
<keyword evidence="1" id="KW-0677">Repeat</keyword>
<dbReference type="InterPro" id="IPR000177">
    <property type="entry name" value="Apple"/>
</dbReference>
<dbReference type="GO" id="GO:0005576">
    <property type="term" value="C:extracellular region"/>
    <property type="evidence" value="ECO:0007669"/>
    <property type="project" value="InterPro"/>
</dbReference>
<proteinExistence type="predicted"/>
<dbReference type="InterPro" id="IPR003609">
    <property type="entry name" value="Pan_app"/>
</dbReference>
<evidence type="ECO:0000259" key="3">
    <source>
        <dbReference type="PROSITE" id="PS50948"/>
    </source>
</evidence>
<protein>
    <recommendedName>
        <fullName evidence="3">Apple domain-containing protein</fullName>
    </recommendedName>
</protein>